<dbReference type="Proteomes" id="UP000254260">
    <property type="component" value="Unassembled WGS sequence"/>
</dbReference>
<dbReference type="RefSeq" id="WP_041980166.1">
    <property type="nucleotide sequence ID" value="NZ_JARHXN010000081.1"/>
</dbReference>
<dbReference type="EMBL" id="SCFV01000006">
    <property type="protein sequence ID" value="TRO17627.1"/>
    <property type="molecule type" value="Genomic_DNA"/>
</dbReference>
<organism evidence="1 3">
    <name type="scientific">Ectopseudomonas mendocina</name>
    <name type="common">Pseudomonas mendocina</name>
    <dbReference type="NCBI Taxonomy" id="300"/>
    <lineage>
        <taxon>Bacteria</taxon>
        <taxon>Pseudomonadati</taxon>
        <taxon>Pseudomonadota</taxon>
        <taxon>Gammaproteobacteria</taxon>
        <taxon>Pseudomonadales</taxon>
        <taxon>Pseudomonadaceae</taxon>
        <taxon>Ectopseudomonas</taxon>
    </lineage>
</organism>
<sequence>MNIKERSLAIVLSTVALTSLSGCLPQNTQTQGLQNTQLANDPCAPTATSNLIATGRSLLDMANTVLETQHSLNGNSATYAQRMQVAENAQKVNQGHNVLSNVEALAGAGQQPCVPAAAPASASR</sequence>
<dbReference type="PROSITE" id="PS51257">
    <property type="entry name" value="PROKAR_LIPOPROTEIN"/>
    <property type="match status" value="1"/>
</dbReference>
<evidence type="ECO:0000313" key="3">
    <source>
        <dbReference type="Proteomes" id="UP000254260"/>
    </source>
</evidence>
<reference evidence="1 3" key="1">
    <citation type="submission" date="2018-06" db="EMBL/GenBank/DDBJ databases">
        <authorList>
            <consortium name="Pathogen Informatics"/>
            <person name="Doyle S."/>
        </authorList>
    </citation>
    <scope>NUCLEOTIDE SEQUENCE [LARGE SCALE GENOMIC DNA]</scope>
    <source>
        <strain evidence="1 3">NCTC10899</strain>
    </source>
</reference>
<name>A0A379IPW7_ECTME</name>
<evidence type="ECO:0008006" key="5">
    <source>
        <dbReference type="Google" id="ProtNLM"/>
    </source>
</evidence>
<reference evidence="2 4" key="2">
    <citation type="submission" date="2019-01" db="EMBL/GenBank/DDBJ databases">
        <title>Whole genome shotgun sequencing of Pseudomonas spp. isolated by its ability to degrade furfural.</title>
        <authorList>
            <person name="Donoso R."/>
            <person name="Farkas C."/>
            <person name="Villegas P."/>
            <person name="Gonzales-Toro F."/>
            <person name="Guajardo-Parra M."/>
            <person name="Araya-Nail M."/>
            <person name="Morgante V."/>
            <person name="Perez-Pantoja D."/>
        </authorList>
    </citation>
    <scope>NUCLEOTIDE SEQUENCE [LARGE SCALE GENOMIC DNA]</scope>
    <source>
        <strain evidence="2 4">VN231</strain>
    </source>
</reference>
<evidence type="ECO:0000313" key="2">
    <source>
        <dbReference type="EMBL" id="TRO17627.1"/>
    </source>
</evidence>
<evidence type="ECO:0000313" key="1">
    <source>
        <dbReference type="EMBL" id="SUD38290.1"/>
    </source>
</evidence>
<proteinExistence type="predicted"/>
<dbReference type="AlphaFoldDB" id="A0A379IPW7"/>
<accession>A0A379IPW7</accession>
<evidence type="ECO:0000313" key="4">
    <source>
        <dbReference type="Proteomes" id="UP000317327"/>
    </source>
</evidence>
<dbReference type="EMBL" id="UGUU01000001">
    <property type="protein sequence ID" value="SUD38290.1"/>
    <property type="molecule type" value="Genomic_DNA"/>
</dbReference>
<dbReference type="Proteomes" id="UP000317327">
    <property type="component" value="Unassembled WGS sequence"/>
</dbReference>
<dbReference type="OrthoDB" id="7028707at2"/>
<protein>
    <recommendedName>
        <fullName evidence="5">Lipoprotein</fullName>
    </recommendedName>
</protein>
<gene>
    <name evidence="2" type="ORF">EQ836_12800</name>
    <name evidence="1" type="ORF">NCTC10899_01061</name>
</gene>